<comment type="caution">
    <text evidence="9">Lacks conserved residue(s) required for the propagation of feature annotation.</text>
</comment>
<feature type="transmembrane region" description="Helical" evidence="11">
    <location>
        <begin position="1065"/>
        <end position="1082"/>
    </location>
</feature>
<evidence type="ECO:0000256" key="11">
    <source>
        <dbReference type="SAM" id="Phobius"/>
    </source>
</evidence>
<name>A0A401P0S2_SCYTO</name>
<dbReference type="GO" id="GO:0016020">
    <property type="term" value="C:membrane"/>
    <property type="evidence" value="ECO:0007669"/>
    <property type="project" value="UniProtKB-SubCell"/>
</dbReference>
<feature type="transmembrane region" description="Helical" evidence="11">
    <location>
        <begin position="788"/>
        <end position="808"/>
    </location>
</feature>
<dbReference type="Gene3D" id="2.60.60.20">
    <property type="entry name" value="PLAT/LH2 domain"/>
    <property type="match status" value="1"/>
</dbReference>
<dbReference type="GO" id="GO:0005262">
    <property type="term" value="F:calcium channel activity"/>
    <property type="evidence" value="ECO:0007669"/>
    <property type="project" value="TreeGrafter"/>
</dbReference>
<dbReference type="GO" id="GO:0050982">
    <property type="term" value="P:detection of mechanical stimulus"/>
    <property type="evidence" value="ECO:0007669"/>
    <property type="project" value="TreeGrafter"/>
</dbReference>
<evidence type="ECO:0000256" key="3">
    <source>
        <dbReference type="ARBA" id="ARBA00022692"/>
    </source>
</evidence>
<feature type="transmembrane region" description="Helical" evidence="11">
    <location>
        <begin position="708"/>
        <end position="731"/>
    </location>
</feature>
<evidence type="ECO:0000256" key="10">
    <source>
        <dbReference type="SAM" id="MobiDB-lite"/>
    </source>
</evidence>
<dbReference type="Pfam" id="PF08016">
    <property type="entry name" value="PKD_channel"/>
    <property type="match status" value="1"/>
</dbReference>
<keyword evidence="6 11" id="KW-0472">Membrane</keyword>
<dbReference type="OrthoDB" id="10264154at2759"/>
<dbReference type="STRING" id="75743.A0A401P0S2"/>
<organism evidence="14 15">
    <name type="scientific">Scyliorhinus torazame</name>
    <name type="common">Cloudy catshark</name>
    <name type="synonym">Catulus torazame</name>
    <dbReference type="NCBI Taxonomy" id="75743"/>
    <lineage>
        <taxon>Eukaryota</taxon>
        <taxon>Metazoa</taxon>
        <taxon>Chordata</taxon>
        <taxon>Craniata</taxon>
        <taxon>Vertebrata</taxon>
        <taxon>Chondrichthyes</taxon>
        <taxon>Elasmobranchii</taxon>
        <taxon>Galeomorphii</taxon>
        <taxon>Galeoidea</taxon>
        <taxon>Carcharhiniformes</taxon>
        <taxon>Scyliorhinidae</taxon>
        <taxon>Scyliorhinus</taxon>
    </lineage>
</organism>
<protein>
    <recommendedName>
        <fullName evidence="16">PLAT domain-containing protein</fullName>
    </recommendedName>
</protein>
<dbReference type="Proteomes" id="UP000288216">
    <property type="component" value="Unassembled WGS sequence"/>
</dbReference>
<dbReference type="InterPro" id="IPR051223">
    <property type="entry name" value="Polycystin"/>
</dbReference>
<feature type="domain" description="PLAT" evidence="12">
    <location>
        <begin position="242"/>
        <end position="359"/>
    </location>
</feature>
<keyword evidence="3 11" id="KW-0812">Transmembrane</keyword>
<dbReference type="SMART" id="SM00308">
    <property type="entry name" value="LH2"/>
    <property type="match status" value="1"/>
</dbReference>
<evidence type="ECO:0000256" key="6">
    <source>
        <dbReference type="ARBA" id="ARBA00023136"/>
    </source>
</evidence>
<comment type="caution">
    <text evidence="14">The sequence shown here is derived from an EMBL/GenBank/DDBJ whole genome shotgun (WGS) entry which is preliminary data.</text>
</comment>
<dbReference type="InterPro" id="IPR013122">
    <property type="entry name" value="PKD1_2_channel"/>
</dbReference>
<sequence>MYLSRNRSSDLSGSSVAAQGHDNARFTFPSQNALKNVIDPDTVVQVKMLSFEFNPFASFGGRAIQGDVGGLSLLFSNNTEVAVHNLSENIEIELFRGNVSKTFVKEYRSSGNRLSVDLNVTSDEDTVVIHINSQENSSLQLFLGFQYVPSEAIFQLHTVLPILNANGDRIYTWILTPSMLNHGKGIYYVIVTPFSTSQAGVISFNVSAFTTQCLFWTGYKWSSNQCQVKVTVLFDNDPLAQYRYLIRVQTGHRKGAATTAKVVIILRGSEGHSDSHFLTDSEKPVFERGAVDEFLLTTFFSLGELQSIRLWHDNSGRSPSWFVNRVTILDVETGQQWYFICNSWLAIDLDENMADKIFLTASDVELKSFKNLFFMKTAESLTDGHIWFSVVERPPRSFFTRVQRVSCCFSLLLGSMLTNIMFWGTSSDDSTQHTLGDFSSFFQEMMVGVESALIMFPINLGIVQIFRSVRNRPNNTKTLDYRRVPRPPSTSSHTPPLTPESLLQDIKRVTSCISQTRMDVSTLEEAVNNANDINQLLVLLANILHIIMEQPNMSENGDATENPMTDLRNQRLEKQQCCLYTLLEQVKENLNLMGASKFQNPYSQIHAVDQVQKMMRSLQSVPQIKDTTYERSTAGVSKELNRVSDHPPTQDYKTTQRCFNGLPWWFVYIAWFLVIVTSATSAFFTILYGLSYGKEKSIKWLISMATTLFQSVFVLQPVKVLGAAAFIALFVRKVDHQHFDEETFHLESEKPNKPLPIDRNSKLYQPPTVQFTEQLKEMKRKEKKMYTMIQKILVHLVFLSLLLTIAYGEQNPNSFYFNRAINQTFTPSFSDIRSIDDFYIWANTLLLPTLYGNYNGFITDGYSKLLGSPRIRQLRVQKCECPAILKNIVKKCEGPYSFDEEDMSHYGEKWTNNVSVQASNLSSIWQYQTRLQEYPSWRILALYRGSGYVTDLTTEKENASRIVQYLAESNWIDSYTRAVFVEFTIYNANVNLFGVTTLVLETSGLGTFISSTVLESIQLVQNRDSQVLFAAVKIVYMLFVVYYVVLQGKLLREQSWKYFRDQRNLMEVFIILFSWSAFALFLKRLEFESKTLDYYHKNPLRFVSFHGLASINSALNYVFAVLVALTTMKLWYLLHLNPKLHLFTSAMRRAWGELRGLFVILVLLLVAYSSVSYVMLRSNISSYSTFFKTVATILQLQLGHFNYNEVLELYPAAGAIIIATSTICMTFVVVNLFLSVIMATFTEERHSPIPSEDQEIIDLLSKRLCGFFGIQGSVKSSPQKETD</sequence>
<evidence type="ECO:0000259" key="12">
    <source>
        <dbReference type="PROSITE" id="PS50095"/>
    </source>
</evidence>
<dbReference type="Pfam" id="PF01477">
    <property type="entry name" value="PLAT"/>
    <property type="match status" value="1"/>
</dbReference>
<dbReference type="InterPro" id="IPR003915">
    <property type="entry name" value="PKD_2"/>
</dbReference>
<feature type="transmembrane region" description="Helical" evidence="11">
    <location>
        <begin position="665"/>
        <end position="688"/>
    </location>
</feature>
<dbReference type="InterPro" id="IPR042060">
    <property type="entry name" value="PLAT_polycystin1"/>
</dbReference>
<gene>
    <name evidence="14" type="ORF">scyTo_0007926</name>
</gene>
<evidence type="ECO:0000256" key="2">
    <source>
        <dbReference type="ARBA" id="ARBA00007200"/>
    </source>
</evidence>
<keyword evidence="15" id="KW-1185">Reference proteome</keyword>
<feature type="transmembrane region" description="Helical" evidence="11">
    <location>
        <begin position="445"/>
        <end position="466"/>
    </location>
</feature>
<dbReference type="Pfam" id="PF20519">
    <property type="entry name" value="Polycystin_dom"/>
    <property type="match status" value="1"/>
</dbReference>
<comment type="subcellular location">
    <subcellularLocation>
        <location evidence="1">Membrane</location>
        <topology evidence="1">Multi-pass membrane protein</topology>
    </subcellularLocation>
</comment>
<keyword evidence="5 11" id="KW-1133">Transmembrane helix</keyword>
<evidence type="ECO:0000259" key="13">
    <source>
        <dbReference type="PROSITE" id="PS51111"/>
    </source>
</evidence>
<feature type="region of interest" description="Disordered" evidence="10">
    <location>
        <begin position="476"/>
        <end position="500"/>
    </location>
</feature>
<keyword evidence="7" id="KW-0325">Glycoprotein</keyword>
<evidence type="ECO:0000313" key="14">
    <source>
        <dbReference type="EMBL" id="GCB66711.1"/>
    </source>
</evidence>
<evidence type="ECO:0000256" key="8">
    <source>
        <dbReference type="PIRSR" id="PIRSR603915-2"/>
    </source>
</evidence>
<accession>A0A401P0S2</accession>
<evidence type="ECO:0000313" key="15">
    <source>
        <dbReference type="Proteomes" id="UP000288216"/>
    </source>
</evidence>
<feature type="compositionally biased region" description="Low complexity" evidence="10">
    <location>
        <begin position="489"/>
        <end position="500"/>
    </location>
</feature>
<dbReference type="CDD" id="cd01752">
    <property type="entry name" value="PLAT_polycystin"/>
    <property type="match status" value="1"/>
</dbReference>
<feature type="disulfide bond" evidence="8">
    <location>
        <begin position="879"/>
        <end position="892"/>
    </location>
</feature>
<evidence type="ECO:0008006" key="16">
    <source>
        <dbReference type="Google" id="ProtNLM"/>
    </source>
</evidence>
<dbReference type="InterPro" id="IPR001024">
    <property type="entry name" value="PLAT/LH2_dom"/>
</dbReference>
<dbReference type="SUPFAM" id="SSF49723">
    <property type="entry name" value="Lipase/lipooxygenase domain (PLAT/LH2 domain)"/>
    <property type="match status" value="1"/>
</dbReference>
<dbReference type="PANTHER" id="PTHR10877">
    <property type="entry name" value="POLYCYSTIN FAMILY MEMBER"/>
    <property type="match status" value="1"/>
</dbReference>
<dbReference type="PROSITE" id="PS50095">
    <property type="entry name" value="PLAT"/>
    <property type="match status" value="1"/>
</dbReference>
<evidence type="ECO:0000256" key="1">
    <source>
        <dbReference type="ARBA" id="ARBA00004141"/>
    </source>
</evidence>
<feature type="transmembrane region" description="Helical" evidence="11">
    <location>
        <begin position="405"/>
        <end position="425"/>
    </location>
</feature>
<dbReference type="InterPro" id="IPR014010">
    <property type="entry name" value="REJ_dom"/>
</dbReference>
<evidence type="ECO:0000256" key="9">
    <source>
        <dbReference type="PROSITE-ProRule" id="PRU00152"/>
    </source>
</evidence>
<feature type="transmembrane region" description="Helical" evidence="11">
    <location>
        <begin position="1154"/>
        <end position="1176"/>
    </location>
</feature>
<evidence type="ECO:0000256" key="7">
    <source>
        <dbReference type="ARBA" id="ARBA00023180"/>
    </source>
</evidence>
<reference evidence="14 15" key="1">
    <citation type="journal article" date="2018" name="Nat. Ecol. Evol.">
        <title>Shark genomes provide insights into elasmobranch evolution and the origin of vertebrates.</title>
        <authorList>
            <person name="Hara Y"/>
            <person name="Yamaguchi K"/>
            <person name="Onimaru K"/>
            <person name="Kadota M"/>
            <person name="Koyanagi M"/>
            <person name="Keeley SD"/>
            <person name="Tatsumi K"/>
            <person name="Tanaka K"/>
            <person name="Motone F"/>
            <person name="Kageyama Y"/>
            <person name="Nozu R"/>
            <person name="Adachi N"/>
            <person name="Nishimura O"/>
            <person name="Nakagawa R"/>
            <person name="Tanegashima C"/>
            <person name="Kiyatake I"/>
            <person name="Matsumoto R"/>
            <person name="Murakumo K"/>
            <person name="Nishida K"/>
            <person name="Terakita A"/>
            <person name="Kuratani S"/>
            <person name="Sato K"/>
            <person name="Hyodo S Kuraku.S."/>
        </authorList>
    </citation>
    <scope>NUCLEOTIDE SEQUENCE [LARGE SCALE GENOMIC DNA]</scope>
</reference>
<dbReference type="PANTHER" id="PTHR10877:SF136">
    <property type="entry name" value="POLYCYSTIN-1-LIKE PROTEIN 3"/>
    <property type="match status" value="1"/>
</dbReference>
<evidence type="ECO:0000256" key="5">
    <source>
        <dbReference type="ARBA" id="ARBA00022989"/>
    </source>
</evidence>
<comment type="similarity">
    <text evidence="2">Belongs to the polycystin family.</text>
</comment>
<dbReference type="PROSITE" id="PS51111">
    <property type="entry name" value="REJ"/>
    <property type="match status" value="1"/>
</dbReference>
<dbReference type="FunFam" id="2.60.60.20:FF:000008">
    <property type="entry name" value="Polycystic kidney disease 1-like 2, isoform CRA_a"/>
    <property type="match status" value="1"/>
</dbReference>
<dbReference type="InterPro" id="IPR036392">
    <property type="entry name" value="PLAT/LH2_dom_sf"/>
</dbReference>
<dbReference type="OMA" id="AVKRKWH"/>
<keyword evidence="4" id="KW-0732">Signal</keyword>
<dbReference type="InterPro" id="IPR046791">
    <property type="entry name" value="Polycystin_dom"/>
</dbReference>
<proteinExistence type="inferred from homology"/>
<dbReference type="EMBL" id="BFAA01002960">
    <property type="protein sequence ID" value="GCB66711.1"/>
    <property type="molecule type" value="Genomic_DNA"/>
</dbReference>
<dbReference type="PRINTS" id="PR01433">
    <property type="entry name" value="POLYCYSTIN2"/>
</dbReference>
<evidence type="ECO:0000256" key="4">
    <source>
        <dbReference type="ARBA" id="ARBA00022729"/>
    </source>
</evidence>
<feature type="transmembrane region" description="Helical" evidence="11">
    <location>
        <begin position="1212"/>
        <end position="1237"/>
    </location>
</feature>
<feature type="domain" description="REJ" evidence="13">
    <location>
        <begin position="1"/>
        <end position="55"/>
    </location>
</feature>
<dbReference type="GO" id="GO:0005509">
    <property type="term" value="F:calcium ion binding"/>
    <property type="evidence" value="ECO:0007669"/>
    <property type="project" value="InterPro"/>
</dbReference>
<feature type="transmembrane region" description="Helical" evidence="11">
    <location>
        <begin position="1027"/>
        <end position="1045"/>
    </location>
</feature>
<dbReference type="Gene3D" id="1.10.287.70">
    <property type="match status" value="1"/>
</dbReference>